<dbReference type="AlphaFoldDB" id="A0A6A6EJT3"/>
<accession>A0A6A6EJT3</accession>
<reference evidence="1" key="1">
    <citation type="journal article" date="2020" name="Stud. Mycol.">
        <title>101 Dothideomycetes genomes: a test case for predicting lifestyles and emergence of pathogens.</title>
        <authorList>
            <person name="Haridas S."/>
            <person name="Albert R."/>
            <person name="Binder M."/>
            <person name="Bloem J."/>
            <person name="Labutti K."/>
            <person name="Salamov A."/>
            <person name="Andreopoulos B."/>
            <person name="Baker S."/>
            <person name="Barry K."/>
            <person name="Bills G."/>
            <person name="Bluhm B."/>
            <person name="Cannon C."/>
            <person name="Castanera R."/>
            <person name="Culley D."/>
            <person name="Daum C."/>
            <person name="Ezra D."/>
            <person name="Gonzalez J."/>
            <person name="Henrissat B."/>
            <person name="Kuo A."/>
            <person name="Liang C."/>
            <person name="Lipzen A."/>
            <person name="Lutzoni F."/>
            <person name="Magnuson J."/>
            <person name="Mondo S."/>
            <person name="Nolan M."/>
            <person name="Ohm R."/>
            <person name="Pangilinan J."/>
            <person name="Park H.-J."/>
            <person name="Ramirez L."/>
            <person name="Alfaro M."/>
            <person name="Sun H."/>
            <person name="Tritt A."/>
            <person name="Yoshinaga Y."/>
            <person name="Zwiers L.-H."/>
            <person name="Turgeon B."/>
            <person name="Goodwin S."/>
            <person name="Spatafora J."/>
            <person name="Crous P."/>
            <person name="Grigoriev I."/>
        </authorList>
    </citation>
    <scope>NUCLEOTIDE SEQUENCE</scope>
    <source>
        <strain evidence="1">CBS 207.26</strain>
    </source>
</reference>
<dbReference type="SUPFAM" id="SSF52047">
    <property type="entry name" value="RNI-like"/>
    <property type="match status" value="1"/>
</dbReference>
<keyword evidence="2" id="KW-1185">Reference proteome</keyword>
<evidence type="ECO:0000313" key="2">
    <source>
        <dbReference type="Proteomes" id="UP000800200"/>
    </source>
</evidence>
<proteinExistence type="predicted"/>
<name>A0A6A6EJT3_9PEZI</name>
<evidence type="ECO:0000313" key="1">
    <source>
        <dbReference type="EMBL" id="KAF2191395.1"/>
    </source>
</evidence>
<organism evidence="1 2">
    <name type="scientific">Zopfia rhizophila CBS 207.26</name>
    <dbReference type="NCBI Taxonomy" id="1314779"/>
    <lineage>
        <taxon>Eukaryota</taxon>
        <taxon>Fungi</taxon>
        <taxon>Dikarya</taxon>
        <taxon>Ascomycota</taxon>
        <taxon>Pezizomycotina</taxon>
        <taxon>Dothideomycetes</taxon>
        <taxon>Dothideomycetes incertae sedis</taxon>
        <taxon>Zopfiaceae</taxon>
        <taxon>Zopfia</taxon>
    </lineage>
</organism>
<protein>
    <submittedName>
        <fullName evidence="1">Uncharacterized protein</fullName>
    </submittedName>
</protein>
<dbReference type="EMBL" id="ML994617">
    <property type="protein sequence ID" value="KAF2191395.1"/>
    <property type="molecule type" value="Genomic_DNA"/>
</dbReference>
<gene>
    <name evidence="1" type="ORF">K469DRAFT_370467</name>
</gene>
<sequence length="166" mass="18671">MLSESLGKLKNVNRFTIRALPDRQSFLYREFLDQFLDILGPAYPSLRHLGLEGNFHHQSLSFLSSLQELRSLSFDGFSASLPTETATLSGLPHLTNVSLVSQHSVLTPTIYIHSSFTKRQSFTADVLLAINPLTSFSITKRNHSEELAGLHFTPKYYPLYTLRTAA</sequence>
<dbReference type="Proteomes" id="UP000800200">
    <property type="component" value="Unassembled WGS sequence"/>
</dbReference>
<dbReference type="OrthoDB" id="4413570at2759"/>